<dbReference type="InterPro" id="IPR023485">
    <property type="entry name" value="Ptyr_pPase"/>
</dbReference>
<organism evidence="3 4">
    <name type="scientific">Dactylosporangium sucinum</name>
    <dbReference type="NCBI Taxonomy" id="1424081"/>
    <lineage>
        <taxon>Bacteria</taxon>
        <taxon>Bacillati</taxon>
        <taxon>Actinomycetota</taxon>
        <taxon>Actinomycetes</taxon>
        <taxon>Micromonosporales</taxon>
        <taxon>Micromonosporaceae</taxon>
        <taxon>Dactylosporangium</taxon>
    </lineage>
</organism>
<dbReference type="SMART" id="SM00418">
    <property type="entry name" value="HTH_ARSR"/>
    <property type="match status" value="1"/>
</dbReference>
<dbReference type="Proteomes" id="UP000642070">
    <property type="component" value="Unassembled WGS sequence"/>
</dbReference>
<keyword evidence="1" id="KW-0059">Arsenical resistance</keyword>
<dbReference type="SUPFAM" id="SSF52788">
    <property type="entry name" value="Phosphotyrosine protein phosphatases I"/>
    <property type="match status" value="1"/>
</dbReference>
<dbReference type="Pfam" id="PF01022">
    <property type="entry name" value="HTH_5"/>
    <property type="match status" value="1"/>
</dbReference>
<dbReference type="NCBIfam" id="NF033788">
    <property type="entry name" value="HTH_metalloreg"/>
    <property type="match status" value="1"/>
</dbReference>
<dbReference type="SMART" id="SM00226">
    <property type="entry name" value="LMWPc"/>
    <property type="match status" value="1"/>
</dbReference>
<name>A0A917X0F4_9ACTN</name>
<dbReference type="GO" id="GO:0003700">
    <property type="term" value="F:DNA-binding transcription factor activity"/>
    <property type="evidence" value="ECO:0007669"/>
    <property type="project" value="InterPro"/>
</dbReference>
<reference evidence="3" key="1">
    <citation type="journal article" date="2014" name="Int. J. Syst. Evol. Microbiol.">
        <title>Complete genome sequence of Corynebacterium casei LMG S-19264T (=DSM 44701T), isolated from a smear-ripened cheese.</title>
        <authorList>
            <consortium name="US DOE Joint Genome Institute (JGI-PGF)"/>
            <person name="Walter F."/>
            <person name="Albersmeier A."/>
            <person name="Kalinowski J."/>
            <person name="Ruckert C."/>
        </authorList>
    </citation>
    <scope>NUCLEOTIDE SEQUENCE</scope>
    <source>
        <strain evidence="3">JCM 19831</strain>
    </source>
</reference>
<dbReference type="Pfam" id="PF01451">
    <property type="entry name" value="LMWPc"/>
    <property type="match status" value="1"/>
</dbReference>
<dbReference type="SUPFAM" id="SSF46785">
    <property type="entry name" value="Winged helix' DNA-binding domain"/>
    <property type="match status" value="1"/>
</dbReference>
<dbReference type="AlphaFoldDB" id="A0A917X0F4"/>
<dbReference type="RefSeq" id="WP_190253016.1">
    <property type="nucleotide sequence ID" value="NZ_BMPI01000030.1"/>
</dbReference>
<sequence>MTAPAFLTAAGHPLRWRLLGELARSDLAVHELTARVGQPQNLVSYHLRKLRDAGLVTARRSSADGRDTYYALDLARCADLLAGAGAALHPGLRLRAPEPPPDPSRARVLFLCTGNSARSQMAEALLRHRTGGTVEAHSAGSRPKAVHPHAVATMAARGIDLAGARAKHLDEFAGQRFDRVITLCDRVKEVCPEFPGHPRPVHWSIPEPVEPAAFARVADELTGRIAFLLHTFVPEGSS</sequence>
<dbReference type="Gene3D" id="1.10.10.10">
    <property type="entry name" value="Winged helix-like DNA-binding domain superfamily/Winged helix DNA-binding domain"/>
    <property type="match status" value="1"/>
</dbReference>
<protein>
    <submittedName>
        <fullName evidence="3">ArsR family transcriptional regulator</fullName>
    </submittedName>
</protein>
<dbReference type="GO" id="GO:0046685">
    <property type="term" value="P:response to arsenic-containing substance"/>
    <property type="evidence" value="ECO:0007669"/>
    <property type="project" value="UniProtKB-KW"/>
</dbReference>
<dbReference type="InterPro" id="IPR001845">
    <property type="entry name" value="HTH_ArsR_DNA-bd_dom"/>
</dbReference>
<dbReference type="PANTHER" id="PTHR43428:SF1">
    <property type="entry name" value="ARSENATE REDUCTASE"/>
    <property type="match status" value="1"/>
</dbReference>
<reference evidence="3" key="2">
    <citation type="submission" date="2020-09" db="EMBL/GenBank/DDBJ databases">
        <authorList>
            <person name="Sun Q."/>
            <person name="Ohkuma M."/>
        </authorList>
    </citation>
    <scope>NUCLEOTIDE SEQUENCE</scope>
    <source>
        <strain evidence="3">JCM 19831</strain>
    </source>
</reference>
<dbReference type="CDD" id="cd00090">
    <property type="entry name" value="HTH_ARSR"/>
    <property type="match status" value="1"/>
</dbReference>
<dbReference type="InterPro" id="IPR011991">
    <property type="entry name" value="ArsR-like_HTH"/>
</dbReference>
<comment type="caution">
    <text evidence="3">The sequence shown here is derived from an EMBL/GenBank/DDBJ whole genome shotgun (WGS) entry which is preliminary data.</text>
</comment>
<dbReference type="PANTHER" id="PTHR43428">
    <property type="entry name" value="ARSENATE REDUCTASE"/>
    <property type="match status" value="1"/>
</dbReference>
<dbReference type="EMBL" id="BMPI01000030">
    <property type="protein sequence ID" value="GGM47833.1"/>
    <property type="molecule type" value="Genomic_DNA"/>
</dbReference>
<feature type="domain" description="HTH arsR-type" evidence="2">
    <location>
        <begin position="1"/>
        <end position="92"/>
    </location>
</feature>
<dbReference type="Gene3D" id="3.40.50.2300">
    <property type="match status" value="1"/>
</dbReference>
<evidence type="ECO:0000256" key="1">
    <source>
        <dbReference type="ARBA" id="ARBA00022849"/>
    </source>
</evidence>
<evidence type="ECO:0000313" key="4">
    <source>
        <dbReference type="Proteomes" id="UP000642070"/>
    </source>
</evidence>
<dbReference type="PROSITE" id="PS50987">
    <property type="entry name" value="HTH_ARSR_2"/>
    <property type="match status" value="1"/>
</dbReference>
<dbReference type="CDD" id="cd16345">
    <property type="entry name" value="LMWP_ArsC"/>
    <property type="match status" value="1"/>
</dbReference>
<proteinExistence type="predicted"/>
<keyword evidence="4" id="KW-1185">Reference proteome</keyword>
<evidence type="ECO:0000313" key="3">
    <source>
        <dbReference type="EMBL" id="GGM47833.1"/>
    </source>
</evidence>
<accession>A0A917X0F4</accession>
<dbReference type="InterPro" id="IPR036390">
    <property type="entry name" value="WH_DNA-bd_sf"/>
</dbReference>
<dbReference type="InterPro" id="IPR036196">
    <property type="entry name" value="Ptyr_pPase_sf"/>
</dbReference>
<dbReference type="InterPro" id="IPR036388">
    <property type="entry name" value="WH-like_DNA-bd_sf"/>
</dbReference>
<gene>
    <name evidence="3" type="ORF">GCM10007977_056830</name>
</gene>
<evidence type="ECO:0000259" key="2">
    <source>
        <dbReference type="PROSITE" id="PS50987"/>
    </source>
</evidence>